<dbReference type="GO" id="GO:0015628">
    <property type="term" value="P:protein secretion by the type II secretion system"/>
    <property type="evidence" value="ECO:0007669"/>
    <property type="project" value="TreeGrafter"/>
</dbReference>
<evidence type="ECO:0000313" key="4">
    <source>
        <dbReference type="EMBL" id="ABJ60544.1"/>
    </source>
</evidence>
<feature type="region of interest" description="Disordered" evidence="1">
    <location>
        <begin position="157"/>
        <end position="187"/>
    </location>
</feature>
<sequence length="246" mass="26784">MKAAKKLLLFFVINNEVIKMDLEKIKEFIIEKKIVVIGVIVLILGGGYLIQKNNQPAVNNTQVLSENNKTQPAEFSKSENKTTHSTSNLNSSSKQNTVTVDIAGAVKHSGVYILKNGARLNDLLKICGGLTDKAETRAINRAALLKDQDQIYVPHIGEKVENPPGNGTSNNNSAASDSSSSNSEQVHLNTATVQDLQKLNGVGQKKAEQIIAYRDQNGGFKQIEDLTKVTGIGEKTFEKLKDQLAL</sequence>
<reference evidence="4 5" key="1">
    <citation type="journal article" date="2006" name="Proc. Natl. Acad. Sci. U.S.A.">
        <title>Comparative genomics of the lactic acid bacteria.</title>
        <authorList>
            <person name="Makarova K."/>
            <person name="Slesarev A."/>
            <person name="Wolf Y."/>
            <person name="Sorokin A."/>
            <person name="Mirkin B."/>
            <person name="Koonin E."/>
            <person name="Pavlov A."/>
            <person name="Pavlova N."/>
            <person name="Karamychev V."/>
            <person name="Polouchine N."/>
            <person name="Shakhova V."/>
            <person name="Grigoriev I."/>
            <person name="Lou Y."/>
            <person name="Rohksar D."/>
            <person name="Lucas S."/>
            <person name="Huang K."/>
            <person name="Goodstein D.M."/>
            <person name="Hawkins T."/>
            <person name="Plengvidhya V."/>
            <person name="Welker D."/>
            <person name="Hughes J."/>
            <person name="Goh Y."/>
            <person name="Benson A."/>
            <person name="Baldwin K."/>
            <person name="Lee J.H."/>
            <person name="Diaz-Muniz I."/>
            <person name="Dosti B."/>
            <person name="Smeianov V."/>
            <person name="Wechter W."/>
            <person name="Barabote R."/>
            <person name="Lorca G."/>
            <person name="Altermann E."/>
            <person name="Barrangou R."/>
            <person name="Ganesan B."/>
            <person name="Xie Y."/>
            <person name="Rawsthorne H."/>
            <person name="Tamir D."/>
            <person name="Parker C."/>
            <person name="Breidt F."/>
            <person name="Broadbent J."/>
            <person name="Hutkins R."/>
            <person name="O'Sullivan D."/>
            <person name="Steele J."/>
            <person name="Unlu G."/>
            <person name="Saier M."/>
            <person name="Klaenhammer T."/>
            <person name="Richardson P."/>
            <person name="Kozyavkin S."/>
            <person name="Weimer B."/>
            <person name="Mills D."/>
        </authorList>
    </citation>
    <scope>NUCLEOTIDE SEQUENCE [LARGE SCALE GENOMIC DNA]</scope>
    <source>
        <strain evidence="5">ATCC 33323 / DSM 20243 / BCRC 14619 / CIP 102991 / JCM 1131 / KCTC 3163 / NCIMB 11718 / NCTC 13722 / AM63</strain>
    </source>
</reference>
<dbReference type="GO" id="GO:0015627">
    <property type="term" value="C:type II protein secretion system complex"/>
    <property type="evidence" value="ECO:0007669"/>
    <property type="project" value="TreeGrafter"/>
</dbReference>
<name>A0A805Z0X6_LACGA</name>
<dbReference type="NCBIfam" id="TIGR00426">
    <property type="entry name" value="competence protein ComEA helix-hairpin-helix repeat region"/>
    <property type="match status" value="1"/>
</dbReference>
<keyword evidence="2" id="KW-0812">Transmembrane</keyword>
<dbReference type="InterPro" id="IPR004509">
    <property type="entry name" value="Competence_ComEA_HhH"/>
</dbReference>
<dbReference type="InterPro" id="IPR051675">
    <property type="entry name" value="Endo/Exo/Phosphatase_dom_1"/>
</dbReference>
<feature type="domain" description="Helix-hairpin-helix DNA-binding motif class 1" evidence="3">
    <location>
        <begin position="224"/>
        <end position="243"/>
    </location>
</feature>
<dbReference type="Pfam" id="PF12836">
    <property type="entry name" value="HHH_3"/>
    <property type="match status" value="1"/>
</dbReference>
<feature type="compositionally biased region" description="Low complexity" evidence="1">
    <location>
        <begin position="169"/>
        <end position="183"/>
    </location>
</feature>
<gene>
    <name evidence="4" type="ordered locus">LGAS_1175</name>
</gene>
<organism evidence="4 5">
    <name type="scientific">Lactobacillus gasseri (strain ATCC 33323 / DSM 20243 / BCRC 14619 / CIP 102991 / JCM 1131 / KCTC 3163 / NCIMB 11718 / NCTC 13722 / AM63)</name>
    <dbReference type="NCBI Taxonomy" id="324831"/>
    <lineage>
        <taxon>Bacteria</taxon>
        <taxon>Bacillati</taxon>
        <taxon>Bacillota</taxon>
        <taxon>Bacilli</taxon>
        <taxon>Lactobacillales</taxon>
        <taxon>Lactobacillaceae</taxon>
        <taxon>Lactobacillus</taxon>
    </lineage>
</organism>
<evidence type="ECO:0000259" key="3">
    <source>
        <dbReference type="SMART" id="SM00278"/>
    </source>
</evidence>
<keyword evidence="4" id="KW-0238">DNA-binding</keyword>
<feature type="domain" description="Helix-hairpin-helix DNA-binding motif class 1" evidence="3">
    <location>
        <begin position="194"/>
        <end position="213"/>
    </location>
</feature>
<dbReference type="SUPFAM" id="SSF47781">
    <property type="entry name" value="RuvA domain 2-like"/>
    <property type="match status" value="1"/>
</dbReference>
<accession>A0A805Z0X6</accession>
<proteinExistence type="predicted"/>
<feature type="compositionally biased region" description="Low complexity" evidence="1">
    <location>
        <begin position="83"/>
        <end position="94"/>
    </location>
</feature>
<dbReference type="Gene3D" id="3.10.560.10">
    <property type="entry name" value="Outer membrane lipoprotein wza domain like"/>
    <property type="match status" value="1"/>
</dbReference>
<dbReference type="KEGG" id="lga:LGAS_1175"/>
<evidence type="ECO:0000313" key="5">
    <source>
        <dbReference type="Proteomes" id="UP000000664"/>
    </source>
</evidence>
<dbReference type="AlphaFoldDB" id="A0A805Z0X6"/>
<dbReference type="PANTHER" id="PTHR21180:SF32">
    <property type="entry name" value="ENDONUCLEASE_EXONUCLEASE_PHOSPHATASE FAMILY DOMAIN-CONTAINING PROTEIN 1"/>
    <property type="match status" value="1"/>
</dbReference>
<dbReference type="Pfam" id="PF10531">
    <property type="entry name" value="SLBB"/>
    <property type="match status" value="1"/>
</dbReference>
<dbReference type="PANTHER" id="PTHR21180">
    <property type="entry name" value="ENDONUCLEASE/EXONUCLEASE/PHOSPHATASE FAMILY DOMAIN-CONTAINING PROTEIN 1"/>
    <property type="match status" value="1"/>
</dbReference>
<evidence type="ECO:0000256" key="1">
    <source>
        <dbReference type="SAM" id="MobiDB-lite"/>
    </source>
</evidence>
<dbReference type="InterPro" id="IPR019554">
    <property type="entry name" value="Soluble_ligand-bd"/>
</dbReference>
<dbReference type="InterPro" id="IPR003583">
    <property type="entry name" value="Hlx-hairpin-Hlx_DNA-bd_motif"/>
</dbReference>
<dbReference type="GO" id="GO:0006281">
    <property type="term" value="P:DNA repair"/>
    <property type="evidence" value="ECO:0007669"/>
    <property type="project" value="InterPro"/>
</dbReference>
<keyword evidence="2" id="KW-1133">Transmembrane helix</keyword>
<dbReference type="Proteomes" id="UP000000664">
    <property type="component" value="Chromosome"/>
</dbReference>
<dbReference type="InterPro" id="IPR010994">
    <property type="entry name" value="RuvA_2-like"/>
</dbReference>
<dbReference type="Gene3D" id="1.10.150.280">
    <property type="entry name" value="AF1531-like domain"/>
    <property type="match status" value="1"/>
</dbReference>
<protein>
    <submittedName>
        <fullName evidence="4">DNA uptake protein related DNA-binding protein</fullName>
    </submittedName>
</protein>
<evidence type="ECO:0000256" key="2">
    <source>
        <dbReference type="SAM" id="Phobius"/>
    </source>
</evidence>
<feature type="transmembrane region" description="Helical" evidence="2">
    <location>
        <begin position="34"/>
        <end position="50"/>
    </location>
</feature>
<dbReference type="EMBL" id="CP000413">
    <property type="protein sequence ID" value="ABJ60544.1"/>
    <property type="molecule type" value="Genomic_DNA"/>
</dbReference>
<feature type="region of interest" description="Disordered" evidence="1">
    <location>
        <begin position="67"/>
        <end position="94"/>
    </location>
</feature>
<dbReference type="GO" id="GO:0003677">
    <property type="term" value="F:DNA binding"/>
    <property type="evidence" value="ECO:0007669"/>
    <property type="project" value="UniProtKB-KW"/>
</dbReference>
<keyword evidence="2" id="KW-0472">Membrane</keyword>
<dbReference type="SMART" id="SM00278">
    <property type="entry name" value="HhH1"/>
    <property type="match status" value="2"/>
</dbReference>